<dbReference type="PROSITE" id="PS50082">
    <property type="entry name" value="WD_REPEATS_2"/>
    <property type="match status" value="1"/>
</dbReference>
<dbReference type="GO" id="GO:0030488">
    <property type="term" value="P:tRNA methylation"/>
    <property type="evidence" value="ECO:0007669"/>
    <property type="project" value="TreeGrafter"/>
</dbReference>
<evidence type="ECO:0000313" key="9">
    <source>
        <dbReference type="Proteomes" id="UP001061958"/>
    </source>
</evidence>
<dbReference type="Pfam" id="PF00400">
    <property type="entry name" value="WD40"/>
    <property type="match status" value="2"/>
</dbReference>
<dbReference type="PANTHER" id="PTHR14344">
    <property type="entry name" value="WD REPEAT PROTEIN"/>
    <property type="match status" value="1"/>
</dbReference>
<dbReference type="PROSITE" id="PS50294">
    <property type="entry name" value="WD_REPEATS_REGION"/>
    <property type="match status" value="1"/>
</dbReference>
<dbReference type="InterPro" id="IPR011047">
    <property type="entry name" value="Quinoprotein_ADH-like_sf"/>
</dbReference>
<keyword evidence="2" id="KW-0963">Cytoplasm</keyword>
<dbReference type="OrthoDB" id="5594999at2759"/>
<dbReference type="EMBL" id="BQMJ01000002">
    <property type="protein sequence ID" value="GJQ08499.1"/>
    <property type="molecule type" value="Genomic_DNA"/>
</dbReference>
<dbReference type="InterPro" id="IPR001680">
    <property type="entry name" value="WD40_rpt"/>
</dbReference>
<dbReference type="Gene3D" id="2.130.10.10">
    <property type="entry name" value="YVTN repeat-like/Quinoprotein amine dehydrogenase"/>
    <property type="match status" value="3"/>
</dbReference>
<gene>
    <name evidence="8" type="ORF">GpartN1_g290.t1</name>
</gene>
<evidence type="ECO:0008006" key="10">
    <source>
        <dbReference type="Google" id="ProtNLM"/>
    </source>
</evidence>
<name>A0A9C7UMC8_9RHOD</name>
<evidence type="ECO:0000256" key="2">
    <source>
        <dbReference type="ARBA" id="ARBA00022490"/>
    </source>
</evidence>
<keyword evidence="9" id="KW-1185">Reference proteome</keyword>
<evidence type="ECO:0000313" key="8">
    <source>
        <dbReference type="EMBL" id="GJQ08499.1"/>
    </source>
</evidence>
<dbReference type="SMART" id="SM00320">
    <property type="entry name" value="WD40"/>
    <property type="match status" value="7"/>
</dbReference>
<keyword evidence="3 7" id="KW-0853">WD repeat</keyword>
<evidence type="ECO:0000256" key="7">
    <source>
        <dbReference type="PROSITE-ProRule" id="PRU00221"/>
    </source>
</evidence>
<evidence type="ECO:0000256" key="5">
    <source>
        <dbReference type="ARBA" id="ARBA00022737"/>
    </source>
</evidence>
<dbReference type="InterPro" id="IPR036322">
    <property type="entry name" value="WD40_repeat_dom_sf"/>
</dbReference>
<dbReference type="GO" id="GO:0005737">
    <property type="term" value="C:cytoplasm"/>
    <property type="evidence" value="ECO:0007669"/>
    <property type="project" value="UniProtKB-SubCell"/>
</dbReference>
<feature type="repeat" description="WD" evidence="7">
    <location>
        <begin position="207"/>
        <end position="239"/>
    </location>
</feature>
<dbReference type="SUPFAM" id="SSF50978">
    <property type="entry name" value="WD40 repeat-like"/>
    <property type="match status" value="1"/>
</dbReference>
<accession>A0A9C7UMC8</accession>
<reference evidence="8" key="2">
    <citation type="submission" date="2022-01" db="EMBL/GenBank/DDBJ databases">
        <authorList>
            <person name="Hirooka S."/>
            <person name="Miyagishima S.Y."/>
        </authorList>
    </citation>
    <scope>NUCLEOTIDE SEQUENCE</scope>
    <source>
        <strain evidence="8">NBRC 102759</strain>
    </source>
</reference>
<comment type="subcellular location">
    <subcellularLocation>
        <location evidence="1">Cytoplasm</location>
    </subcellularLocation>
</comment>
<dbReference type="SUPFAM" id="SSF50998">
    <property type="entry name" value="Quinoprotein alcohol dehydrogenase-like"/>
    <property type="match status" value="1"/>
</dbReference>
<dbReference type="AlphaFoldDB" id="A0A9C7UMC8"/>
<proteinExistence type="inferred from homology"/>
<dbReference type="InterPro" id="IPR015943">
    <property type="entry name" value="WD40/YVTN_repeat-like_dom_sf"/>
</dbReference>
<dbReference type="PANTHER" id="PTHR14344:SF3">
    <property type="entry name" value="WD REPEAT-CONTAINING PROTEIN 6"/>
    <property type="match status" value="1"/>
</dbReference>
<evidence type="ECO:0000256" key="1">
    <source>
        <dbReference type="ARBA" id="ARBA00004496"/>
    </source>
</evidence>
<evidence type="ECO:0000256" key="4">
    <source>
        <dbReference type="ARBA" id="ARBA00022694"/>
    </source>
</evidence>
<evidence type="ECO:0000256" key="3">
    <source>
        <dbReference type="ARBA" id="ARBA00022574"/>
    </source>
</evidence>
<dbReference type="InterPro" id="IPR051973">
    <property type="entry name" value="tRNA_Anticodon_Mtase-Reg"/>
</dbReference>
<protein>
    <recommendedName>
        <fullName evidence="10">WD repeat-containing protein 6</fullName>
    </recommendedName>
</protein>
<keyword evidence="5" id="KW-0677">Repeat</keyword>
<comment type="caution">
    <text evidence="8">The sequence shown here is derived from an EMBL/GenBank/DDBJ whole genome shotgun (WGS) entry which is preliminary data.</text>
</comment>
<dbReference type="SUPFAM" id="SSF50952">
    <property type="entry name" value="Soluble quinoprotein glucose dehydrogenase"/>
    <property type="match status" value="1"/>
</dbReference>
<keyword evidence="4" id="KW-0819">tRNA processing</keyword>
<sequence>MERYFYGPITAICFLSNEILSYAQGPHLILYHIVQRRILDRRQLLPDGRRIFGVSNFVFPRHSEQRFFLVFGERWVSVSCVNSLKLLEWHNLALIRCSDWVFDVRPVEENDDSRFLILCAQSHHACEVFSVNYTTQVCHFTTRLQLSFEEITWSASFYVDKISETIFVASGCYSGNIKLFLFQKSILETTSDVKRSLLNVSSETFELLGHRGPVFCIRWNCTGTRLATTADDRCIRIWKKCTVEAIQFEQHAVLWDSTSRIWDLEFLPDDMIIAACEDGMCRIWNISNEKCLIRLEDHYGMNVFCTSSLIDHCSSTCFIATGGADSNFHVYRLGDILGRQIDRYCAVFELPSVEAKNTSLECNLWDASQTSINKSSFCAKESVKSMRWLSRESLIIYTDHNRIYHVSIWKQGQEWKQTWTLLHHVEDKVLAPISMTFIEHGILIGTNCGQVLIFSLHDVKRLVQHRCQVDWAPRFHSFQATRKGAVMNIFSSFEEKPKIQQELFIGEQIFIVSPDGCMFWYDLLWNVKEDVLDNVKLRYILKHPFKDGLFTAMCYHSSTFAVICGDKKGKIFVYFPKQDQLDSCDSAVLMPIFSLQLHSDRIHCLSWIADNIFLSASVDGMLFKNLFTKKQDYQVEALCQRKCFYKVATVDKFLKDSASHKLFLVGFHSKYLTIWDMIDEKEVISVDCGGWRRAHDVWFSSKEFMICFTRRGHLVLRYECFEDTYSLSKAPSNGFHGMRINHVLLMTEDKGNLNLITCGEDTMVRNSVFCTQSHQVHALQILDSHISGVQCCAMDEEWLWTGSGKDQLVVWQRVNLTFDSEYLGQSTSHYYHRKDMYFGTLDKSQRMRFVNKATHVATQRVTSCLVLPKYLLIRRNTVPSCIFHSLIFVTRSDGSFALHSLLEKPNESKQWTIHLLCHFKASQFPILCSDSLILPDSLQTHWRKILIFACNTVGQLFIWQLGEIDVQNLSKVVNEFSKNSMIISDMHQGAIHDLHVSILENDDILVVTGGEDQLVKSHIFHLDDICIDEELSLVKQQSFVPNYGHSASVTAVWTNGRVIFSSGADQRWMMWEIKTSHDNGQFSISSLQLCKTMLCNVSDISSISVANEWLVLAGYGVEFIKWK</sequence>
<dbReference type="Proteomes" id="UP001061958">
    <property type="component" value="Unassembled WGS sequence"/>
</dbReference>
<reference evidence="8" key="1">
    <citation type="journal article" date="2022" name="Proc. Natl. Acad. Sci. U.S.A.">
        <title>Life cycle and functional genomics of the unicellular red alga Galdieria for elucidating algal and plant evolution and industrial use.</title>
        <authorList>
            <person name="Hirooka S."/>
            <person name="Itabashi T."/>
            <person name="Ichinose T.M."/>
            <person name="Onuma R."/>
            <person name="Fujiwara T."/>
            <person name="Yamashita S."/>
            <person name="Jong L.W."/>
            <person name="Tomita R."/>
            <person name="Iwane A.H."/>
            <person name="Miyagishima S.Y."/>
        </authorList>
    </citation>
    <scope>NUCLEOTIDE SEQUENCE</scope>
    <source>
        <strain evidence="8">NBRC 102759</strain>
    </source>
</reference>
<organism evidence="8 9">
    <name type="scientific">Galdieria partita</name>
    <dbReference type="NCBI Taxonomy" id="83374"/>
    <lineage>
        <taxon>Eukaryota</taxon>
        <taxon>Rhodophyta</taxon>
        <taxon>Bangiophyceae</taxon>
        <taxon>Galdieriales</taxon>
        <taxon>Galdieriaceae</taxon>
        <taxon>Galdieria</taxon>
    </lineage>
</organism>
<comment type="similarity">
    <text evidence="6">Belongs to the WD repeat WDR6 family.</text>
</comment>
<dbReference type="InterPro" id="IPR011041">
    <property type="entry name" value="Quinoprot_gluc/sorb_DH_b-prop"/>
</dbReference>
<evidence type="ECO:0000256" key="6">
    <source>
        <dbReference type="ARBA" id="ARBA00038255"/>
    </source>
</evidence>